<feature type="transmembrane region" description="Helical" evidence="6">
    <location>
        <begin position="714"/>
        <end position="732"/>
    </location>
</feature>
<dbReference type="RefSeq" id="XP_014534278.2">
    <property type="nucleotide sequence ID" value="XM_014678792.2"/>
</dbReference>
<feature type="transmembrane region" description="Helical" evidence="6">
    <location>
        <begin position="1161"/>
        <end position="1183"/>
    </location>
</feature>
<feature type="transmembrane region" description="Helical" evidence="6">
    <location>
        <begin position="1121"/>
        <end position="1141"/>
    </location>
</feature>
<dbReference type="Pfam" id="PF13515">
    <property type="entry name" value="FUSC_2"/>
    <property type="match status" value="1"/>
</dbReference>
<comment type="caution">
    <text evidence="11">The sequence shown here is derived from an EMBL/GenBank/DDBJ whole genome shotgun (WGS) entry which is preliminary data.</text>
</comment>
<dbReference type="Pfam" id="PF10334">
    <property type="entry name" value="BRE4"/>
    <property type="match status" value="1"/>
</dbReference>
<evidence type="ECO:0000256" key="3">
    <source>
        <dbReference type="ARBA" id="ARBA00022989"/>
    </source>
</evidence>
<feature type="transmembrane region" description="Helical" evidence="6">
    <location>
        <begin position="1031"/>
        <end position="1049"/>
    </location>
</feature>
<organism evidence="11 12">
    <name type="scientific">Penicillium digitatum (strain Pd1 / CECT 20795)</name>
    <name type="common">Green mold</name>
    <dbReference type="NCBI Taxonomy" id="1170230"/>
    <lineage>
        <taxon>Eukaryota</taxon>
        <taxon>Fungi</taxon>
        <taxon>Dikarya</taxon>
        <taxon>Ascomycota</taxon>
        <taxon>Pezizomycotina</taxon>
        <taxon>Eurotiomycetes</taxon>
        <taxon>Eurotiomycetidae</taxon>
        <taxon>Eurotiales</taxon>
        <taxon>Aspergillaceae</taxon>
        <taxon>Penicillium</taxon>
    </lineage>
</organism>
<dbReference type="HOGENOM" id="CLU_003918_0_0_1"/>
<evidence type="ECO:0000256" key="4">
    <source>
        <dbReference type="ARBA" id="ARBA00023136"/>
    </source>
</evidence>
<dbReference type="PANTHER" id="PTHR37994:SF3">
    <property type="entry name" value="ER TRANSPORTER 6TM N-TERMINAL DOMAIN-CONTAINING PROTEIN"/>
    <property type="match status" value="1"/>
</dbReference>
<feature type="domain" description="DUF2421" evidence="8">
    <location>
        <begin position="796"/>
        <end position="1003"/>
    </location>
</feature>
<name>K9FUD3_PEND1</name>
<evidence type="ECO:0000259" key="8">
    <source>
        <dbReference type="Pfam" id="PF10334"/>
    </source>
</evidence>
<feature type="compositionally biased region" description="Low complexity" evidence="5">
    <location>
        <begin position="20"/>
        <end position="40"/>
    </location>
</feature>
<dbReference type="Pfam" id="PF04982">
    <property type="entry name" value="TM_HPP"/>
    <property type="match status" value="1"/>
</dbReference>
<dbReference type="EMBL" id="AKCU01000356">
    <property type="protein sequence ID" value="EKV12137.1"/>
    <property type="molecule type" value="Genomic_DNA"/>
</dbReference>
<sequence length="1226" mass="135087">MTQIEPSLRIAQLEASPLTSSGEGSSGEGSPSPVKAAPAPKVGRKLPGWLDHFNARDLKVLFRCSLAAWVASLLIFITPSLSGIGTATFFAALVLFMVPPTGIVFIFLLGTLTLILGMALGWAWGAIVMKAAMAARPAAETQAKLQALGQAAYRQANSTGQPVAAVQQQLIYTGWMLDARVTAVHYCLICLFIYLISRLRAKNPKFTLVQIFGIIIIDVSLTIGPLLPSFNGTIPKVLIEPAAIGIGLGLVSHFIFFPRSTSHVVLDGMEGLVRLLKGPLDATEKAVLKREVLAMDDLQNIKVRIIAAYRDLKPALSFLPLDFSVSWWGAEDIKSMKKPIRQALISSLSLLEVHIARIGGNTKLEKLHQLTVDRDSNSDSQASGNEKKRPREVGMRQLMESVNLVQALRSPEHESMRSETVEVLHESSKNILPACQEAVEIIAESINTVNKRWFDRSSKEHLNQLHERSQTALRNLQALRSSFATETTERLIETHVEIFDEKGMLKALDENTLRRVRGITMGMIFEEQVLGVADGWERVLGQLVALLKERQKLRLWLPKGIRYAMNWILRKNVVVPVTAAQNPTIDPDVAETQSKAAQQQLRISRGYRAKRGSRFGRAVIGTYHWFINPEGLYAMRMVAVTVALAIPAAIPHTAGFYYREKGLWALIMGQTTLVTYMADFTFSFISRAVGTIVGGLLGLVAWYIGSGHGAGNPYGLAAITAVVLTILMWGRIFAPPAMLQAVMMAGATCMLVIGYSFEDTHVPTYGNPGWGYNVFWRRFVLVIVGSAAALIVQLFPRPPSASGHVCKSLSNVLRLLSDHYALLLSCWGQGREEGLAAEKLALNLAETLTALNGPIALLRFEFSSSPFDSDRLGQVKSLCQELNQNIARLLYLSASLPEYLQNRLARQAGLLDHHNIGDIMAVLGVIEQSLKTGDPLPEVLPTPLLNRCHDYWMSHQVDIMLSKELIRDENYRRFCVAISSYLKFLATVDDLVLVMKGTLGESHIVSRDLLKEHHWLGYRPEAVKPLCKYEVALWSFLTSFCGLSILQAIFNYSDYFTERNVPGLIASYGASAVLVFGTIESPLAQPRALVFGHFFSALIGICVTKLFSLMPDQARFESLRWLAASLSTAIAIVVMQLTGTTHPPAGATALLPATNKEIWRLSWYLLPVVLLSSVVLMVCALLFNNLHHRYPVFWIAPAPPKPAAPSLVPAPIDASLEEEKAVKSLF</sequence>
<feature type="domain" description="HPP transmembrane region" evidence="7">
    <location>
        <begin position="1028"/>
        <end position="1191"/>
    </location>
</feature>
<keyword evidence="2 6" id="KW-0812">Transmembrane</keyword>
<evidence type="ECO:0000256" key="6">
    <source>
        <dbReference type="SAM" id="Phobius"/>
    </source>
</evidence>
<feature type="transmembrane region" description="Helical" evidence="6">
    <location>
        <begin position="177"/>
        <end position="196"/>
    </location>
</feature>
<dbReference type="PANTHER" id="PTHR37994">
    <property type="entry name" value="ARAE_2_N DOMAIN-CONTAINING PROTEIN-RELATED"/>
    <property type="match status" value="1"/>
</dbReference>
<dbReference type="KEGG" id="pdp:PDIP_52840"/>
<reference evidence="12" key="1">
    <citation type="journal article" date="2012" name="BMC Genomics">
        <title>Genome sequence of the necrotrophic fungus Penicillium digitatum, the main postharvest pathogen of citrus.</title>
        <authorList>
            <person name="Marcet-Houben M."/>
            <person name="Ballester A.-R."/>
            <person name="de la Fuente B."/>
            <person name="Harries E."/>
            <person name="Marcos J.F."/>
            <person name="Gonzalez-Candelas L."/>
            <person name="Gabaldon T."/>
        </authorList>
    </citation>
    <scope>NUCLEOTIDE SEQUENCE [LARGE SCALE GENOMIC DNA]</scope>
    <source>
        <strain evidence="12">Pd1 / CECT 20795</strain>
    </source>
</reference>
<dbReference type="InterPro" id="IPR018823">
    <property type="entry name" value="ArAE_2_N"/>
</dbReference>
<evidence type="ECO:0000259" key="7">
    <source>
        <dbReference type="Pfam" id="PF04982"/>
    </source>
</evidence>
<evidence type="ECO:0000313" key="11">
    <source>
        <dbReference type="EMBL" id="EKV12137.1"/>
    </source>
</evidence>
<evidence type="ECO:0000259" key="10">
    <source>
        <dbReference type="Pfam" id="PF13515"/>
    </source>
</evidence>
<feature type="domain" description="Integral membrane bound transporter" evidence="10">
    <location>
        <begin position="653"/>
        <end position="792"/>
    </location>
</feature>
<evidence type="ECO:0000256" key="2">
    <source>
        <dbReference type="ARBA" id="ARBA00022692"/>
    </source>
</evidence>
<evidence type="ECO:0000259" key="9">
    <source>
        <dbReference type="Pfam" id="PF10337"/>
    </source>
</evidence>
<feature type="transmembrane region" description="Helical" evidence="6">
    <location>
        <begin position="1091"/>
        <end position="1109"/>
    </location>
</feature>
<keyword evidence="3 6" id="KW-1133">Transmembrane helix</keyword>
<feature type="transmembrane region" description="Helical" evidence="6">
    <location>
        <begin position="778"/>
        <end position="796"/>
    </location>
</feature>
<feature type="transmembrane region" description="Helical" evidence="6">
    <location>
        <begin position="237"/>
        <end position="257"/>
    </location>
</feature>
<comment type="subcellular location">
    <subcellularLocation>
        <location evidence="1">Membrane</location>
        <topology evidence="1">Multi-pass membrane protein</topology>
    </subcellularLocation>
</comment>
<feature type="transmembrane region" description="Helical" evidence="6">
    <location>
        <begin position="208"/>
        <end position="230"/>
    </location>
</feature>
<feature type="transmembrane region" description="Helical" evidence="6">
    <location>
        <begin position="1061"/>
        <end position="1079"/>
    </location>
</feature>
<feature type="region of interest" description="Disordered" evidence="5">
    <location>
        <begin position="371"/>
        <end position="393"/>
    </location>
</feature>
<dbReference type="GeneID" id="26233601"/>
<dbReference type="InterPro" id="IPR058581">
    <property type="entry name" value="TM_HPP"/>
</dbReference>
<evidence type="ECO:0000256" key="1">
    <source>
        <dbReference type="ARBA" id="ARBA00004141"/>
    </source>
</evidence>
<feature type="transmembrane region" description="Helical" evidence="6">
    <location>
        <begin position="103"/>
        <end position="127"/>
    </location>
</feature>
<feature type="region of interest" description="Disordered" evidence="5">
    <location>
        <begin position="1"/>
        <end position="40"/>
    </location>
</feature>
<dbReference type="InterPro" id="IPR049453">
    <property type="entry name" value="Memb_transporter_dom"/>
</dbReference>
<dbReference type="Proteomes" id="UP000009886">
    <property type="component" value="Unassembled WGS sequence"/>
</dbReference>
<accession>K9FUD3</accession>
<dbReference type="Pfam" id="PF10337">
    <property type="entry name" value="ArAE_2_N"/>
    <property type="match status" value="1"/>
</dbReference>
<keyword evidence="4 6" id="KW-0472">Membrane</keyword>
<feature type="domain" description="Putative ER transporter 6TM N-terminal" evidence="9">
    <location>
        <begin position="46"/>
        <end position="495"/>
    </location>
</feature>
<dbReference type="OrthoDB" id="2274698at2759"/>
<protein>
    <recommendedName>
        <fullName evidence="13">ER transporter 6TM N-terminal domain-containing protein</fullName>
    </recommendedName>
</protein>
<dbReference type="InterPro" id="IPR018820">
    <property type="entry name" value="BRE4-related_DUF2421"/>
</dbReference>
<evidence type="ECO:0000256" key="5">
    <source>
        <dbReference type="SAM" id="MobiDB-lite"/>
    </source>
</evidence>
<dbReference type="GO" id="GO:0016020">
    <property type="term" value="C:membrane"/>
    <property type="evidence" value="ECO:0007669"/>
    <property type="project" value="UniProtKB-SubCell"/>
</dbReference>
<feature type="transmembrane region" description="Helical" evidence="6">
    <location>
        <begin position="66"/>
        <end position="97"/>
    </location>
</feature>
<gene>
    <name evidence="11" type="ORF">PDIP_52840</name>
</gene>
<proteinExistence type="predicted"/>
<dbReference type="AlphaFoldDB" id="K9FUD3"/>
<feature type="transmembrane region" description="Helical" evidence="6">
    <location>
        <begin position="632"/>
        <end position="650"/>
    </location>
</feature>
<feature type="transmembrane region" description="Helical" evidence="6">
    <location>
        <begin position="684"/>
        <end position="705"/>
    </location>
</feature>
<dbReference type="VEuPathDB" id="FungiDB:PDIP_52840"/>
<evidence type="ECO:0008006" key="13">
    <source>
        <dbReference type="Google" id="ProtNLM"/>
    </source>
</evidence>
<evidence type="ECO:0000313" key="12">
    <source>
        <dbReference type="Proteomes" id="UP000009886"/>
    </source>
</evidence>